<keyword evidence="3" id="KW-1185">Reference proteome</keyword>
<proteinExistence type="predicted"/>
<organism evidence="2 3">
    <name type="scientific">Didymella heteroderae</name>
    <dbReference type="NCBI Taxonomy" id="1769908"/>
    <lineage>
        <taxon>Eukaryota</taxon>
        <taxon>Fungi</taxon>
        <taxon>Dikarya</taxon>
        <taxon>Ascomycota</taxon>
        <taxon>Pezizomycotina</taxon>
        <taxon>Dothideomycetes</taxon>
        <taxon>Pleosporomycetidae</taxon>
        <taxon>Pleosporales</taxon>
        <taxon>Pleosporineae</taxon>
        <taxon>Didymellaceae</taxon>
        <taxon>Didymella</taxon>
    </lineage>
</organism>
<evidence type="ECO:0000313" key="3">
    <source>
        <dbReference type="Proteomes" id="UP000758155"/>
    </source>
</evidence>
<reference evidence="2" key="1">
    <citation type="submission" date="2019-04" db="EMBL/GenBank/DDBJ databases">
        <title>Sequencing of skin fungus with MAO and IRED activity.</title>
        <authorList>
            <person name="Marsaioli A.J."/>
            <person name="Bonatto J.M.C."/>
            <person name="Reis Junior O."/>
        </authorList>
    </citation>
    <scope>NUCLEOTIDE SEQUENCE</scope>
    <source>
        <strain evidence="2">28M1</strain>
    </source>
</reference>
<comment type="caution">
    <text evidence="2">The sequence shown here is derived from an EMBL/GenBank/DDBJ whole genome shotgun (WGS) entry which is preliminary data.</text>
</comment>
<dbReference type="AlphaFoldDB" id="A0A9P5C4B1"/>
<evidence type="ECO:0000256" key="1">
    <source>
        <dbReference type="SAM" id="MobiDB-lite"/>
    </source>
</evidence>
<evidence type="ECO:0000313" key="2">
    <source>
        <dbReference type="EMBL" id="KAF3046325.1"/>
    </source>
</evidence>
<sequence length="111" mass="11356">MLLHQHLAPPNQSTSDAIQSLIKVVAELKGEVAALRQAVVSLQGGGVSRAAESSGELGQSAQGQTTSRNKNKGKGCASPKPVEDLELISGNSDLNLLLSNPANDTAIVDAA</sequence>
<dbReference type="EMBL" id="SWKV01000004">
    <property type="protein sequence ID" value="KAF3046325.1"/>
    <property type="molecule type" value="Genomic_DNA"/>
</dbReference>
<gene>
    <name evidence="2" type="ORF">E8E12_001270</name>
</gene>
<feature type="region of interest" description="Disordered" evidence="1">
    <location>
        <begin position="49"/>
        <end position="82"/>
    </location>
</feature>
<protein>
    <submittedName>
        <fullName evidence="2">Uncharacterized protein</fullName>
    </submittedName>
</protein>
<dbReference type="Proteomes" id="UP000758155">
    <property type="component" value="Unassembled WGS sequence"/>
</dbReference>
<name>A0A9P5C4B1_9PLEO</name>
<accession>A0A9P5C4B1</accession>
<feature type="compositionally biased region" description="Polar residues" evidence="1">
    <location>
        <begin position="56"/>
        <end position="68"/>
    </location>
</feature>